<comment type="caution">
    <text evidence="3">The sequence shown here is derived from an EMBL/GenBank/DDBJ whole genome shotgun (WGS) entry which is preliminary data.</text>
</comment>
<dbReference type="PANTHER" id="PTHR22576:SF37">
    <property type="entry name" value="MUCOSA-ASSOCIATED LYMPHOID TISSUE LYMPHOMA TRANSLOCATION PROTEIN 1"/>
    <property type="match status" value="1"/>
</dbReference>
<feature type="signal peptide" evidence="1">
    <location>
        <begin position="1"/>
        <end position="19"/>
    </location>
</feature>
<dbReference type="InterPro" id="IPR011600">
    <property type="entry name" value="Pept_C14_caspase"/>
</dbReference>
<gene>
    <name evidence="3" type="ORF">RM538_06840</name>
</gene>
<dbReference type="GO" id="GO:0016787">
    <property type="term" value="F:hydrolase activity"/>
    <property type="evidence" value="ECO:0007669"/>
    <property type="project" value="UniProtKB-KW"/>
</dbReference>
<sequence>MKKITFSLLLVFISTLCSSQDKSIKVGTETNVTSLSPLHNRYAFIIGIDHYEDTENIISFTSCRIDATKFEGFLKNTKGWGLTKDKVKVLLDPKKEKIVTAFKKFLDNIPNPEISTLYFYFSGHGVRDYLVPSDFYVGEADKLISYDWILGELEKRNIAAQVFILDACHSGSLLETLKSGGEFEENYLQFMSKTEEQDKKIAFTATSANRTTPAGKNVSVFTYNLLEVLEDINTDKDGDEILSSGEVYDVLYKRLETSNPPQFLGSRDFPMANLDSSIVSFIDSDNDGIQDKDDDCPELSGSIKNNGCPIKNYYEIKFGDWSSYKILNSSGKSLINASYINTYNDTAITEKNGFYGLYNLNSKFQAIPNEFEFIEPLRNGHFLLRKFKENIILNENFRTIAKGFIDFDLLYFGEYYYRLVYKVSKNESSIERKDFSTGEVINIKNEYITNRGTFISRDKIDDIREKFGRGWWNKIPSAEDIDLKNGKYKNKKNEEGKWGLFKKNGNVVFDYCSDEPIEVSWKGAKISYHPRNSSFTTLVLKIQLDGTCNEICLDESIYEFINLPRFKNK</sequence>
<keyword evidence="4" id="KW-1185">Reference proteome</keyword>
<evidence type="ECO:0000313" key="4">
    <source>
        <dbReference type="Proteomes" id="UP001254488"/>
    </source>
</evidence>
<dbReference type="Gene3D" id="3.40.50.1460">
    <property type="match status" value="1"/>
</dbReference>
<evidence type="ECO:0000313" key="3">
    <source>
        <dbReference type="EMBL" id="MDT0555714.1"/>
    </source>
</evidence>
<reference evidence="3 4" key="1">
    <citation type="submission" date="2023-09" db="EMBL/GenBank/DDBJ databases">
        <authorList>
            <person name="Rey-Velasco X."/>
        </authorList>
    </citation>
    <scope>NUCLEOTIDE SEQUENCE [LARGE SCALE GENOMIC DNA]</scope>
    <source>
        <strain evidence="3 4">W242</strain>
    </source>
</reference>
<protein>
    <submittedName>
        <fullName evidence="3">Caspase family protein</fullName>
        <ecNumber evidence="3">3.4.22.-</ecNumber>
    </submittedName>
</protein>
<dbReference type="SUPFAM" id="SSF52129">
    <property type="entry name" value="Caspase-like"/>
    <property type="match status" value="1"/>
</dbReference>
<evidence type="ECO:0000259" key="2">
    <source>
        <dbReference type="Pfam" id="PF00656"/>
    </source>
</evidence>
<dbReference type="RefSeq" id="WP_311332670.1">
    <property type="nucleotide sequence ID" value="NZ_JAVRHZ010000003.1"/>
</dbReference>
<dbReference type="EC" id="3.4.22.-" evidence="3"/>
<dbReference type="InterPro" id="IPR029030">
    <property type="entry name" value="Caspase-like_dom_sf"/>
</dbReference>
<keyword evidence="3" id="KW-0378">Hydrolase</keyword>
<name>A0ABU2YBZ5_9FLAO</name>
<feature type="domain" description="Peptidase C14 caspase" evidence="2">
    <location>
        <begin position="41"/>
        <end position="242"/>
    </location>
</feature>
<organism evidence="3 4">
    <name type="scientific">Patiriisocius hiemis</name>
    <dbReference type="NCBI Taxonomy" id="3075604"/>
    <lineage>
        <taxon>Bacteria</taxon>
        <taxon>Pseudomonadati</taxon>
        <taxon>Bacteroidota</taxon>
        <taxon>Flavobacteriia</taxon>
        <taxon>Flavobacteriales</taxon>
        <taxon>Flavobacteriaceae</taxon>
        <taxon>Patiriisocius</taxon>
    </lineage>
</organism>
<dbReference type="PANTHER" id="PTHR22576">
    <property type="entry name" value="MUCOSA ASSOCIATED LYMPHOID TISSUE LYMPHOMA TRANSLOCATION PROTEIN 1/PARACASPASE"/>
    <property type="match status" value="1"/>
</dbReference>
<keyword evidence="1" id="KW-0732">Signal</keyword>
<accession>A0ABU2YBZ5</accession>
<proteinExistence type="predicted"/>
<dbReference type="Pfam" id="PF00656">
    <property type="entry name" value="Peptidase_C14"/>
    <property type="match status" value="1"/>
</dbReference>
<feature type="chain" id="PRO_5046707592" evidence="1">
    <location>
        <begin position="20"/>
        <end position="569"/>
    </location>
</feature>
<dbReference type="InterPro" id="IPR052039">
    <property type="entry name" value="Caspase-related_regulators"/>
</dbReference>
<evidence type="ECO:0000256" key="1">
    <source>
        <dbReference type="SAM" id="SignalP"/>
    </source>
</evidence>
<dbReference type="EMBL" id="JAVRHZ010000003">
    <property type="protein sequence ID" value="MDT0555714.1"/>
    <property type="molecule type" value="Genomic_DNA"/>
</dbReference>
<dbReference type="Proteomes" id="UP001254488">
    <property type="component" value="Unassembled WGS sequence"/>
</dbReference>